<evidence type="ECO:0000259" key="6">
    <source>
        <dbReference type="Pfam" id="PF22666"/>
    </source>
</evidence>
<accession>A0A9W8XG37</accession>
<dbReference type="Proteomes" id="UP001140513">
    <property type="component" value="Unassembled WGS sequence"/>
</dbReference>
<dbReference type="Gene3D" id="2.60.120.260">
    <property type="entry name" value="Galactose-binding domain-like"/>
    <property type="match status" value="1"/>
</dbReference>
<gene>
    <name evidence="7" type="ORF">N0V89_008625</name>
</gene>
<evidence type="ECO:0000259" key="5">
    <source>
        <dbReference type="Pfam" id="PF02836"/>
    </source>
</evidence>
<dbReference type="Pfam" id="PF22666">
    <property type="entry name" value="Glyco_hydro_2_N2"/>
    <property type="match status" value="1"/>
</dbReference>
<name>A0A9W8XG37_9PLEO</name>
<dbReference type="SUPFAM" id="SSF49303">
    <property type="entry name" value="beta-Galactosidase/glucuronidase domain"/>
    <property type="match status" value="1"/>
</dbReference>
<organism evidence="7 8">
    <name type="scientific">Didymosphaeria variabile</name>
    <dbReference type="NCBI Taxonomy" id="1932322"/>
    <lineage>
        <taxon>Eukaryota</taxon>
        <taxon>Fungi</taxon>
        <taxon>Dikarya</taxon>
        <taxon>Ascomycota</taxon>
        <taxon>Pezizomycotina</taxon>
        <taxon>Dothideomycetes</taxon>
        <taxon>Pleosporomycetidae</taxon>
        <taxon>Pleosporales</taxon>
        <taxon>Massarineae</taxon>
        <taxon>Didymosphaeriaceae</taxon>
        <taxon>Didymosphaeria</taxon>
    </lineage>
</organism>
<dbReference type="SUPFAM" id="SSF49785">
    <property type="entry name" value="Galactose-binding domain-like"/>
    <property type="match status" value="1"/>
</dbReference>
<dbReference type="Pfam" id="PF02836">
    <property type="entry name" value="Glyco_hydro_2_C"/>
    <property type="match status" value="1"/>
</dbReference>
<dbReference type="RefSeq" id="XP_056068934.1">
    <property type="nucleotide sequence ID" value="XM_056217378.1"/>
</dbReference>
<dbReference type="EMBL" id="JAPEUX010000006">
    <property type="protein sequence ID" value="KAJ4350004.1"/>
    <property type="molecule type" value="Genomic_DNA"/>
</dbReference>
<evidence type="ECO:0000256" key="1">
    <source>
        <dbReference type="ARBA" id="ARBA00007401"/>
    </source>
</evidence>
<dbReference type="InterPro" id="IPR013783">
    <property type="entry name" value="Ig-like_fold"/>
</dbReference>
<protein>
    <recommendedName>
        <fullName evidence="9">Glycoside hydrolase family 2 protein</fullName>
    </recommendedName>
</protein>
<dbReference type="SUPFAM" id="SSF51445">
    <property type="entry name" value="(Trans)glycosidases"/>
    <property type="match status" value="1"/>
</dbReference>
<evidence type="ECO:0000256" key="2">
    <source>
        <dbReference type="ARBA" id="ARBA00022801"/>
    </source>
</evidence>
<dbReference type="PANTHER" id="PTHR42732:SF2">
    <property type="entry name" value="BETA-MANNOSIDASE"/>
    <property type="match status" value="1"/>
</dbReference>
<dbReference type="InterPro" id="IPR051913">
    <property type="entry name" value="GH2_Domain-Containing"/>
</dbReference>
<keyword evidence="8" id="KW-1185">Reference proteome</keyword>
<dbReference type="InterPro" id="IPR036156">
    <property type="entry name" value="Beta-gal/glucu_dom_sf"/>
</dbReference>
<dbReference type="Gene3D" id="3.20.20.80">
    <property type="entry name" value="Glycosidases"/>
    <property type="match status" value="1"/>
</dbReference>
<feature type="domain" description="Beta-mannosidase-like galactose-binding" evidence="6">
    <location>
        <begin position="154"/>
        <end position="219"/>
    </location>
</feature>
<dbReference type="AlphaFoldDB" id="A0A9W8XG37"/>
<comment type="similarity">
    <text evidence="1">Belongs to the glycosyl hydrolase 2 family.</text>
</comment>
<dbReference type="Gene3D" id="2.60.40.10">
    <property type="entry name" value="Immunoglobulins"/>
    <property type="match status" value="1"/>
</dbReference>
<evidence type="ECO:0000313" key="7">
    <source>
        <dbReference type="EMBL" id="KAJ4350004.1"/>
    </source>
</evidence>
<evidence type="ECO:0000259" key="4">
    <source>
        <dbReference type="Pfam" id="PF00703"/>
    </source>
</evidence>
<comment type="caution">
    <text evidence="7">The sequence shown here is derived from an EMBL/GenBank/DDBJ whole genome shotgun (WGS) entry which is preliminary data.</text>
</comment>
<dbReference type="PANTHER" id="PTHR42732">
    <property type="entry name" value="BETA-GALACTOSIDASE"/>
    <property type="match status" value="1"/>
</dbReference>
<dbReference type="OrthoDB" id="408320at2759"/>
<keyword evidence="3" id="KW-0326">Glycosidase</keyword>
<evidence type="ECO:0000313" key="8">
    <source>
        <dbReference type="Proteomes" id="UP001140513"/>
    </source>
</evidence>
<dbReference type="InterPro" id="IPR017853">
    <property type="entry name" value="GH"/>
</dbReference>
<dbReference type="InterPro" id="IPR054593">
    <property type="entry name" value="Beta-mannosidase-like_N2"/>
</dbReference>
<dbReference type="InterPro" id="IPR008979">
    <property type="entry name" value="Galactose-bd-like_sf"/>
</dbReference>
<keyword evidence="2" id="KW-0378">Hydrolase</keyword>
<dbReference type="InterPro" id="IPR006103">
    <property type="entry name" value="Glyco_hydro_2_cat"/>
</dbReference>
<evidence type="ECO:0008006" key="9">
    <source>
        <dbReference type="Google" id="ProtNLM"/>
    </source>
</evidence>
<sequence length="700" mass="78688">MTRLVLRYKAIPMRPLIISYPLSQFIGFFEDLVCQCLDKMLPSKGVIALFVSTVLGQGHPTISTNGYVLKQGPLDTPWTEKVGTNPWPEYPRPQMARSDWQNLNGVWQYRNATGGATELENPPFRQDLENPVLVPFCLESALSGVMGNFTIHSWYRTTFDVPSSWTDRVLLNFGAVDYEATVFVNEQQVAHNVGGYWSFNTDITDHLNKNSTNELVVFVFDPTNLAPNNIPLGKQKLIPEHIFYTPCSGIWQTVWLESAPAISIDKLDINAGADSKVDVTVHTKSNATGTADFIIYEPNSNSVKFQTKVPVNQAHSFVVDSPELWSPDSPTLYNITVKLGSDSVQSYTGFRTISKGVVNGVQRPLLNGEFVFMFGTLDQGYWPDGLHSPPSLEAMVYDLKALKEVGYNMVRKHIKVEPALFYQAADQLGLLLIQDMPALATSLVYLDDTPKKCPVVSLTPSLDPDHVQKEFNRQLEVLVNQLKSYPSIVIWIIYNEGWGQPWEGYDGVRNTSIDAILTDVVRKIDPTRLIDSVTGWHDHGAGDFHDNHHYSSPQCGTPWYSLDSSPYNPETDDRIAIQGEFGGIGQNISEEHAWKVENSINHVNNTYELDATQEIWNLRAHMIFQELKFQIQEYACSGAVWTQTTDVEGEVNGMLTYDRRVNRMDKEQWKADIQALYDTAAKRGTSNSTMKLAAREEVGV</sequence>
<reference evidence="7" key="1">
    <citation type="submission" date="2022-10" db="EMBL/GenBank/DDBJ databases">
        <title>Tapping the CABI collections for fungal endophytes: first genome assemblies for Collariella, Neodidymelliopsis, Ascochyta clinopodiicola, Didymella pomorum, Didymosphaeria variabile, Neocosmospora piperis and Neocucurbitaria cava.</title>
        <authorList>
            <person name="Hill R."/>
        </authorList>
    </citation>
    <scope>NUCLEOTIDE SEQUENCE</scope>
    <source>
        <strain evidence="7">IMI 356815</strain>
    </source>
</reference>
<feature type="domain" description="Glycoside hydrolase family 2 immunoglobulin-like beta-sandwich" evidence="4">
    <location>
        <begin position="273"/>
        <end position="351"/>
    </location>
</feature>
<feature type="domain" description="Glycoside hydrolase family 2 catalytic" evidence="5">
    <location>
        <begin position="392"/>
        <end position="660"/>
    </location>
</feature>
<dbReference type="Pfam" id="PF00703">
    <property type="entry name" value="Glyco_hydro_2"/>
    <property type="match status" value="1"/>
</dbReference>
<dbReference type="GeneID" id="80912155"/>
<proteinExistence type="inferred from homology"/>
<evidence type="ECO:0000256" key="3">
    <source>
        <dbReference type="ARBA" id="ARBA00023295"/>
    </source>
</evidence>
<dbReference type="InterPro" id="IPR006102">
    <property type="entry name" value="Ig-like_GH2"/>
</dbReference>
<dbReference type="GO" id="GO:0004553">
    <property type="term" value="F:hydrolase activity, hydrolyzing O-glycosyl compounds"/>
    <property type="evidence" value="ECO:0007669"/>
    <property type="project" value="InterPro"/>
</dbReference>
<dbReference type="GO" id="GO:0005975">
    <property type="term" value="P:carbohydrate metabolic process"/>
    <property type="evidence" value="ECO:0007669"/>
    <property type="project" value="InterPro"/>
</dbReference>